<keyword evidence="1" id="KW-1133">Transmembrane helix</keyword>
<keyword evidence="1" id="KW-0812">Transmembrane</keyword>
<sequence length="54" mass="5925">MNIEILDPLYMGLSCLVALGSHIWGRNWVLWLLGSLIFSPVIAGIVLMIAGDNK</sequence>
<proteinExistence type="predicted"/>
<feature type="transmembrane region" description="Helical" evidence="1">
    <location>
        <begin position="28"/>
        <end position="50"/>
    </location>
</feature>
<dbReference type="Proteomes" id="UP000225215">
    <property type="component" value="Segment"/>
</dbReference>
<protein>
    <submittedName>
        <fullName evidence="2">Uncharacterized protein</fullName>
    </submittedName>
</protein>
<accession>A0A219YCE5</accession>
<reference evidence="2 3" key="1">
    <citation type="journal article" date="2017" name="Sci. Rep.">
        <title>Characterization and diversity of phages infecting Aeromonas salmonicida subsp. salmonicida.</title>
        <authorList>
            <person name="Vincent A.T."/>
            <person name="Paquet V.E."/>
            <person name="Bernatchez A."/>
            <person name="Tremblay D.M."/>
            <person name="Moineau S."/>
            <person name="Charette S.J."/>
        </authorList>
    </citation>
    <scope>NUCLEOTIDE SEQUENCE [LARGE SCALE GENOMIC DNA]</scope>
</reference>
<name>A0A219YCE5_9CAUD</name>
<evidence type="ECO:0000256" key="1">
    <source>
        <dbReference type="SAM" id="Phobius"/>
    </source>
</evidence>
<dbReference type="EMBL" id="KY290955">
    <property type="protein sequence ID" value="APU01684.1"/>
    <property type="molecule type" value="Genomic_DNA"/>
</dbReference>
<evidence type="ECO:0000313" key="2">
    <source>
        <dbReference type="EMBL" id="APU01684.1"/>
    </source>
</evidence>
<organism evidence="2 3">
    <name type="scientific">Aeromonas phage 65.2</name>
    <dbReference type="NCBI Taxonomy" id="1932896"/>
    <lineage>
        <taxon>Viruses</taxon>
        <taxon>Duplodnaviria</taxon>
        <taxon>Heunggongvirae</taxon>
        <taxon>Uroviricota</taxon>
        <taxon>Caudoviricetes</taxon>
        <taxon>Pantevenvirales</taxon>
        <taxon>Straboviridae</taxon>
        <taxon>Emmerichvirinae</taxon>
        <taxon>Ishigurovirus</taxon>
        <taxon>Ishigurovirus osborne</taxon>
    </lineage>
</organism>
<keyword evidence="1" id="KW-0472">Membrane</keyword>
<evidence type="ECO:0000313" key="3">
    <source>
        <dbReference type="Proteomes" id="UP000225215"/>
    </source>
</evidence>